<feature type="binding site" evidence="6">
    <location>
        <position position="188"/>
    </location>
    <ligand>
        <name>NAD(+)</name>
        <dbReference type="ChEBI" id="CHEBI:57540"/>
    </ligand>
</feature>
<dbReference type="GO" id="GO:0005737">
    <property type="term" value="C:cytoplasm"/>
    <property type="evidence" value="ECO:0007669"/>
    <property type="project" value="UniProtKB-SubCell"/>
</dbReference>
<dbReference type="PANTHER" id="PTHR20275">
    <property type="entry name" value="NAD KINASE"/>
    <property type="match status" value="1"/>
</dbReference>
<evidence type="ECO:0000256" key="1">
    <source>
        <dbReference type="ARBA" id="ARBA00022679"/>
    </source>
</evidence>
<keyword evidence="4 6" id="KW-0520">NAD</keyword>
<dbReference type="GO" id="GO:0046872">
    <property type="term" value="F:metal ion binding"/>
    <property type="evidence" value="ECO:0007669"/>
    <property type="project" value="UniProtKB-UniRule"/>
</dbReference>
<comment type="subcellular location">
    <subcellularLocation>
        <location evidence="6">Cytoplasm</location>
    </subcellularLocation>
</comment>
<comment type="function">
    <text evidence="6">Involved in the regulation of the intracellular balance of NAD and NADP, and is a key enzyme in the biosynthesis of NADP. Catalyzes specifically the phosphorylation on 2'-hydroxyl of the adenosine moiety of NAD to yield NADP.</text>
</comment>
<reference evidence="8 10" key="2">
    <citation type="submission" date="2018-06" db="EMBL/GenBank/DDBJ databases">
        <authorList>
            <consortium name="Pathogen Informatics"/>
            <person name="Doyle S."/>
        </authorList>
    </citation>
    <scope>NUCLEOTIDE SEQUENCE [LARGE SCALE GENOMIC DNA]</scope>
    <source>
        <strain evidence="8 10">NCTC10465</strain>
    </source>
</reference>
<evidence type="ECO:0000256" key="6">
    <source>
        <dbReference type="HAMAP-Rule" id="MF_00361"/>
    </source>
</evidence>
<comment type="catalytic activity">
    <reaction evidence="5 6">
        <text>NAD(+) + ATP = ADP + NADP(+) + H(+)</text>
        <dbReference type="Rhea" id="RHEA:18629"/>
        <dbReference type="ChEBI" id="CHEBI:15378"/>
        <dbReference type="ChEBI" id="CHEBI:30616"/>
        <dbReference type="ChEBI" id="CHEBI:57540"/>
        <dbReference type="ChEBI" id="CHEBI:58349"/>
        <dbReference type="ChEBI" id="CHEBI:456216"/>
        <dbReference type="EC" id="2.7.1.23"/>
    </reaction>
</comment>
<dbReference type="KEGG" id="mos:AXE82_00860"/>
<dbReference type="RefSeq" id="WP_062330341.1">
    <property type="nucleotide sequence ID" value="NZ_CBCRZU010000007.1"/>
</dbReference>
<evidence type="ECO:0000313" key="10">
    <source>
        <dbReference type="Proteomes" id="UP000255230"/>
    </source>
</evidence>
<dbReference type="InterPro" id="IPR016064">
    <property type="entry name" value="NAD/diacylglycerol_kinase_sf"/>
</dbReference>
<proteinExistence type="inferred from homology"/>
<keyword evidence="10" id="KW-1185">Reference proteome</keyword>
<dbReference type="NCBIfam" id="NF002306">
    <property type="entry name" value="PRK01231.1"/>
    <property type="match status" value="1"/>
</dbReference>
<dbReference type="InterPro" id="IPR017438">
    <property type="entry name" value="ATP-NAD_kinase_N"/>
</dbReference>
<evidence type="ECO:0000313" key="9">
    <source>
        <dbReference type="Proteomes" id="UP000234914"/>
    </source>
</evidence>
<keyword evidence="6" id="KW-0963">Cytoplasm</keyword>
<keyword evidence="6" id="KW-0067">ATP-binding</keyword>
<dbReference type="EMBL" id="PKJS01000002">
    <property type="protein sequence ID" value="PKZ69616.1"/>
    <property type="molecule type" value="Genomic_DNA"/>
</dbReference>
<keyword evidence="2 6" id="KW-0418">Kinase</keyword>
<keyword evidence="3 6" id="KW-0521">NADP</keyword>
<dbReference type="InterPro" id="IPR002504">
    <property type="entry name" value="NADK"/>
</dbReference>
<dbReference type="Gene3D" id="3.40.50.10330">
    <property type="entry name" value="Probable inorganic polyphosphate/atp-NAD kinase, domain 1"/>
    <property type="match status" value="1"/>
</dbReference>
<dbReference type="Gene3D" id="2.60.200.30">
    <property type="entry name" value="Probable inorganic polyphosphate/atp-NAD kinase, domain 2"/>
    <property type="match status" value="1"/>
</dbReference>
<feature type="binding site" evidence="6">
    <location>
        <begin position="158"/>
        <end position="159"/>
    </location>
    <ligand>
        <name>NAD(+)</name>
        <dbReference type="ChEBI" id="CHEBI:57540"/>
    </ligand>
</feature>
<dbReference type="SUPFAM" id="SSF111331">
    <property type="entry name" value="NAD kinase/diacylglycerol kinase-like"/>
    <property type="match status" value="1"/>
</dbReference>
<organism evidence="8 10">
    <name type="scientific">Faucicola osloensis</name>
    <name type="common">Moraxella osloensis</name>
    <dbReference type="NCBI Taxonomy" id="34062"/>
    <lineage>
        <taxon>Bacteria</taxon>
        <taxon>Pseudomonadati</taxon>
        <taxon>Pseudomonadota</taxon>
        <taxon>Gammaproteobacteria</taxon>
        <taxon>Moraxellales</taxon>
        <taxon>Moraxellaceae</taxon>
        <taxon>Faucicola</taxon>
    </lineage>
</organism>
<dbReference type="EMBL" id="UGPY01000001">
    <property type="protein sequence ID" value="STY97518.1"/>
    <property type="molecule type" value="Genomic_DNA"/>
</dbReference>
<sequence>MTSTFIPNPAFGRIGIMGRANKPSVIQSIYQICDFFHEQGLPLLIDHQTARLPALDFARLGNIATIERSLLGGACDLVIVVGGDGSLLHAAQVLVKHKVPVVGVNRGRLGFLTDIYPDDLNIKLTSILQGHYQLEDRFLLKMEIRQGAHVIYEDMALNDIVLHAGKSVHMLDFHLKIDGLNVYRQHSDGLIASTPTGSTAYALSGGGPIIHPSMDAICLVPMHPHTLSSRPIVVSGNSEIKIRIHKDNRTQPMVSADGKPSVPLNQNQRLVIHKHPNKLTLLHPPGVDFFEACRTKLGWNSYAEEFSMDN</sequence>
<dbReference type="Proteomes" id="UP000234914">
    <property type="component" value="Unassembled WGS sequence"/>
</dbReference>
<dbReference type="InterPro" id="IPR017437">
    <property type="entry name" value="ATP-NAD_kinase_PpnK-typ_C"/>
</dbReference>
<dbReference type="GO" id="GO:0003951">
    <property type="term" value="F:NAD+ kinase activity"/>
    <property type="evidence" value="ECO:0007669"/>
    <property type="project" value="UniProtKB-UniRule"/>
</dbReference>
<evidence type="ECO:0000256" key="5">
    <source>
        <dbReference type="ARBA" id="ARBA00047925"/>
    </source>
</evidence>
<evidence type="ECO:0000256" key="3">
    <source>
        <dbReference type="ARBA" id="ARBA00022857"/>
    </source>
</evidence>
<evidence type="ECO:0000313" key="8">
    <source>
        <dbReference type="EMBL" id="STY97518.1"/>
    </source>
</evidence>
<dbReference type="GO" id="GO:0051287">
    <property type="term" value="F:NAD binding"/>
    <property type="evidence" value="ECO:0007669"/>
    <property type="project" value="UniProtKB-ARBA"/>
</dbReference>
<dbReference type="Pfam" id="PF01513">
    <property type="entry name" value="NAD_kinase"/>
    <property type="match status" value="1"/>
</dbReference>
<name>A0A0X8K4P0_FAUOS</name>
<dbReference type="GO" id="GO:0005524">
    <property type="term" value="F:ATP binding"/>
    <property type="evidence" value="ECO:0007669"/>
    <property type="project" value="UniProtKB-KW"/>
</dbReference>
<keyword evidence="6" id="KW-0547">Nucleotide-binding</keyword>
<gene>
    <name evidence="8" type="primary">ppnK</name>
    <name evidence="6" type="synonym">nadK</name>
    <name evidence="7" type="ORF">CYJ96_01560</name>
    <name evidence="8" type="ORF">NCTC10465_01302</name>
</gene>
<feature type="binding site" evidence="6">
    <location>
        <position position="89"/>
    </location>
    <ligand>
        <name>NAD(+)</name>
        <dbReference type="ChEBI" id="CHEBI:57540"/>
    </ligand>
</feature>
<dbReference type="GeneID" id="35777937"/>
<dbReference type="AlphaFoldDB" id="A0A0X8K4P0"/>
<feature type="binding site" evidence="6">
    <location>
        <begin position="84"/>
        <end position="85"/>
    </location>
    <ligand>
        <name>NAD(+)</name>
        <dbReference type="ChEBI" id="CHEBI:57540"/>
    </ligand>
</feature>
<protein>
    <recommendedName>
        <fullName evidence="6">NAD kinase</fullName>
        <ecNumber evidence="6">2.7.1.23</ecNumber>
    </recommendedName>
    <alternativeName>
        <fullName evidence="6">ATP-dependent NAD kinase</fullName>
    </alternativeName>
</protein>
<dbReference type="GO" id="GO:0006741">
    <property type="term" value="P:NADP+ biosynthetic process"/>
    <property type="evidence" value="ECO:0007669"/>
    <property type="project" value="UniProtKB-UniRule"/>
</dbReference>
<dbReference type="EC" id="2.7.1.23" evidence="6"/>
<evidence type="ECO:0000256" key="2">
    <source>
        <dbReference type="ARBA" id="ARBA00022777"/>
    </source>
</evidence>
<reference evidence="7 9" key="1">
    <citation type="submission" date="2017-12" db="EMBL/GenBank/DDBJ databases">
        <title>Phylogenetic diversity of female urinary microbiome.</title>
        <authorList>
            <person name="Thomas-White K."/>
            <person name="Wolfe A.J."/>
        </authorList>
    </citation>
    <scope>NUCLEOTIDE SEQUENCE [LARGE SCALE GENOMIC DNA]</scope>
    <source>
        <strain evidence="7 9">UMB0416</strain>
    </source>
</reference>
<feature type="binding site" evidence="6">
    <location>
        <position position="169"/>
    </location>
    <ligand>
        <name>NAD(+)</name>
        <dbReference type="ChEBI" id="CHEBI:57540"/>
    </ligand>
</feature>
<keyword evidence="1 6" id="KW-0808">Transferase</keyword>
<accession>A0A0X8K4P0</accession>
<feature type="binding site" evidence="6">
    <location>
        <position position="186"/>
    </location>
    <ligand>
        <name>NAD(+)</name>
        <dbReference type="ChEBI" id="CHEBI:57540"/>
    </ligand>
</feature>
<dbReference type="Proteomes" id="UP000255230">
    <property type="component" value="Unassembled WGS sequence"/>
</dbReference>
<comment type="caution">
    <text evidence="6">Lacks conserved residue(s) required for the propagation of feature annotation.</text>
</comment>
<dbReference type="PANTHER" id="PTHR20275:SF0">
    <property type="entry name" value="NAD KINASE"/>
    <property type="match status" value="1"/>
</dbReference>
<comment type="similarity">
    <text evidence="6">Belongs to the NAD kinase family.</text>
</comment>
<feature type="active site" description="Proton acceptor" evidence="6">
    <location>
        <position position="84"/>
    </location>
</feature>
<evidence type="ECO:0000256" key="4">
    <source>
        <dbReference type="ARBA" id="ARBA00023027"/>
    </source>
</evidence>
<dbReference type="Pfam" id="PF20143">
    <property type="entry name" value="NAD_kinase_C"/>
    <property type="match status" value="1"/>
</dbReference>
<feature type="binding site" evidence="6">
    <location>
        <begin position="199"/>
        <end position="204"/>
    </location>
    <ligand>
        <name>NAD(+)</name>
        <dbReference type="ChEBI" id="CHEBI:57540"/>
    </ligand>
</feature>
<dbReference type="HAMAP" id="MF_00361">
    <property type="entry name" value="NAD_kinase"/>
    <property type="match status" value="1"/>
</dbReference>
<comment type="cofactor">
    <cofactor evidence="6">
        <name>a divalent metal cation</name>
        <dbReference type="ChEBI" id="CHEBI:60240"/>
    </cofactor>
</comment>
<evidence type="ECO:0000313" key="7">
    <source>
        <dbReference type="EMBL" id="PKZ69616.1"/>
    </source>
</evidence>
<dbReference type="GO" id="GO:0019674">
    <property type="term" value="P:NAD+ metabolic process"/>
    <property type="evidence" value="ECO:0007669"/>
    <property type="project" value="InterPro"/>
</dbReference>